<dbReference type="Proteomes" id="UP000824089">
    <property type="component" value="Unassembled WGS sequence"/>
</dbReference>
<evidence type="ECO:0000313" key="2">
    <source>
        <dbReference type="Proteomes" id="UP000824089"/>
    </source>
</evidence>
<protein>
    <submittedName>
        <fullName evidence="1">Uncharacterized protein</fullName>
    </submittedName>
</protein>
<name>A0A9D1LA19_9CLOT</name>
<comment type="caution">
    <text evidence="1">The sequence shown here is derived from an EMBL/GenBank/DDBJ whole genome shotgun (WGS) entry which is preliminary data.</text>
</comment>
<dbReference type="AlphaFoldDB" id="A0A9D1LA19"/>
<organism evidence="1 2">
    <name type="scientific">Candidatus Egerieisoma faecipullorum</name>
    <dbReference type="NCBI Taxonomy" id="2840963"/>
    <lineage>
        <taxon>Bacteria</taxon>
        <taxon>Bacillati</taxon>
        <taxon>Bacillota</taxon>
        <taxon>Clostridia</taxon>
        <taxon>Eubacteriales</taxon>
        <taxon>Clostridiaceae</taxon>
        <taxon>Clostridiaceae incertae sedis</taxon>
        <taxon>Candidatus Egerieisoma</taxon>
    </lineage>
</organism>
<evidence type="ECO:0000313" key="1">
    <source>
        <dbReference type="EMBL" id="HIU29705.1"/>
    </source>
</evidence>
<accession>A0A9D1LA19</accession>
<reference evidence="1" key="2">
    <citation type="journal article" date="2021" name="PeerJ">
        <title>Extensive microbial diversity within the chicken gut microbiome revealed by metagenomics and culture.</title>
        <authorList>
            <person name="Gilroy R."/>
            <person name="Ravi A."/>
            <person name="Getino M."/>
            <person name="Pursley I."/>
            <person name="Horton D.L."/>
            <person name="Alikhan N.F."/>
            <person name="Baker D."/>
            <person name="Gharbi K."/>
            <person name="Hall N."/>
            <person name="Watson M."/>
            <person name="Adriaenssens E.M."/>
            <person name="Foster-Nyarko E."/>
            <person name="Jarju S."/>
            <person name="Secka A."/>
            <person name="Antonio M."/>
            <person name="Oren A."/>
            <person name="Chaudhuri R.R."/>
            <person name="La Ragione R."/>
            <person name="Hildebrand F."/>
            <person name="Pallen M.J."/>
        </authorList>
    </citation>
    <scope>NUCLEOTIDE SEQUENCE</scope>
    <source>
        <strain evidence="1">CHK195-4489</strain>
    </source>
</reference>
<sequence length="218" mass="23421">MTSERIGGIGSISCGEYDSIQIDGIGKLKGSIKANQISASGISRSKGKIEVSLLNINGIHKAKRTIKAREVAINGVLRLKKASLHADKINCTGSLYCGHELSADQISIQGIFSISHIYGDTVKLFHDKSTHLPIGRKSRLFCRLLFGFRIPDGASRADYVECTELVASNTKFKTIHAGSVTLSQNCEVDKIYCDGPVTADSTCTIGKIISSQSKGETT</sequence>
<proteinExistence type="predicted"/>
<reference evidence="1" key="1">
    <citation type="submission" date="2020-10" db="EMBL/GenBank/DDBJ databases">
        <authorList>
            <person name="Gilroy R."/>
        </authorList>
    </citation>
    <scope>NUCLEOTIDE SEQUENCE</scope>
    <source>
        <strain evidence="1">CHK195-4489</strain>
    </source>
</reference>
<gene>
    <name evidence="1" type="ORF">IAD50_05350</name>
</gene>
<dbReference type="EMBL" id="DVMM01000109">
    <property type="protein sequence ID" value="HIU29705.1"/>
    <property type="molecule type" value="Genomic_DNA"/>
</dbReference>